<reference evidence="1" key="1">
    <citation type="submission" date="2020-08" db="EMBL/GenBank/DDBJ databases">
        <title>Multicomponent nature underlies the extraordinary mechanical properties of spider dragline silk.</title>
        <authorList>
            <person name="Kono N."/>
            <person name="Nakamura H."/>
            <person name="Mori M."/>
            <person name="Yoshida Y."/>
            <person name="Ohtoshi R."/>
            <person name="Malay A.D."/>
            <person name="Moran D.A.P."/>
            <person name="Tomita M."/>
            <person name="Numata K."/>
            <person name="Arakawa K."/>
        </authorList>
    </citation>
    <scope>NUCLEOTIDE SEQUENCE</scope>
</reference>
<keyword evidence="2" id="KW-1185">Reference proteome</keyword>
<gene>
    <name evidence="1" type="ORF">NPIL_81481</name>
</gene>
<evidence type="ECO:0000313" key="2">
    <source>
        <dbReference type="Proteomes" id="UP000887013"/>
    </source>
</evidence>
<comment type="caution">
    <text evidence="1">The sequence shown here is derived from an EMBL/GenBank/DDBJ whole genome shotgun (WGS) entry which is preliminary data.</text>
</comment>
<dbReference type="OrthoDB" id="6450514at2759"/>
<organism evidence="1 2">
    <name type="scientific">Nephila pilipes</name>
    <name type="common">Giant wood spider</name>
    <name type="synonym">Nephila maculata</name>
    <dbReference type="NCBI Taxonomy" id="299642"/>
    <lineage>
        <taxon>Eukaryota</taxon>
        <taxon>Metazoa</taxon>
        <taxon>Ecdysozoa</taxon>
        <taxon>Arthropoda</taxon>
        <taxon>Chelicerata</taxon>
        <taxon>Arachnida</taxon>
        <taxon>Araneae</taxon>
        <taxon>Araneomorphae</taxon>
        <taxon>Entelegynae</taxon>
        <taxon>Araneoidea</taxon>
        <taxon>Nephilidae</taxon>
        <taxon>Nephila</taxon>
    </lineage>
</organism>
<name>A0A8X6N3M1_NEPPI</name>
<evidence type="ECO:0000313" key="1">
    <source>
        <dbReference type="EMBL" id="GFS92308.1"/>
    </source>
</evidence>
<proteinExistence type="predicted"/>
<sequence>MLNAEQTRAQKKPLEVVKEEKNYSVEQLDDELNENIPDDEKEKEALLVVKEFSVQDLIKNPPKVFLQEQHNSTFSSDLGCENLAELEAERSIRTKSYSLSPDNVKC</sequence>
<dbReference type="Proteomes" id="UP000887013">
    <property type="component" value="Unassembled WGS sequence"/>
</dbReference>
<accession>A0A8X6N3M1</accession>
<protein>
    <submittedName>
        <fullName evidence="1">Uncharacterized protein</fullName>
    </submittedName>
</protein>
<dbReference type="EMBL" id="BMAW01005061">
    <property type="protein sequence ID" value="GFS92308.1"/>
    <property type="molecule type" value="Genomic_DNA"/>
</dbReference>
<dbReference type="AlphaFoldDB" id="A0A8X6N3M1"/>